<keyword evidence="1" id="KW-0812">Transmembrane</keyword>
<organism evidence="2">
    <name type="scientific">viral metagenome</name>
    <dbReference type="NCBI Taxonomy" id="1070528"/>
    <lineage>
        <taxon>unclassified sequences</taxon>
        <taxon>metagenomes</taxon>
        <taxon>organismal metagenomes</taxon>
    </lineage>
</organism>
<dbReference type="EMBL" id="MN739664">
    <property type="protein sequence ID" value="QHT19315.1"/>
    <property type="molecule type" value="Genomic_DNA"/>
</dbReference>
<evidence type="ECO:0000313" key="2">
    <source>
        <dbReference type="EMBL" id="QHT19315.1"/>
    </source>
</evidence>
<sequence>MSLRDPATGLNCTETPLHPPRAASIGDIVGCTSCNLIISARVAGPKNYIFRDGKDGIGIDESPLASLIYNGQNYSLIDTIIWKQGAHRNFKSDKPYDMEMNLYFRDIYESRNQIAVAIPITIKDGPDGYFSELTAQNTASRSKTLESLIVAGPVLLYKGMDLRGRNADAPTAGSQCSSLTATINWFVLPATTISPANAAKIRSIQNPSTNDAALKAGMTAAQIARYLLSNALPPAPARELTLERVRNMAMIVPTIKIQSQIDRANQATAAAASSKNGVYLTRALQCQRIDPIRDIKNDAVYLNETNGPTTLKEELDMVSALDSPLTDITSSTGARAAQIQRTVSIIIGVVFGLLIFVVVAFLSLKHSYKDYEATIAENNAIIAAAAAAAEAVKKQAPH</sequence>
<keyword evidence="1" id="KW-0472">Membrane</keyword>
<feature type="transmembrane region" description="Helical" evidence="1">
    <location>
        <begin position="345"/>
        <end position="364"/>
    </location>
</feature>
<dbReference type="AlphaFoldDB" id="A0A6C0DVR0"/>
<proteinExistence type="predicted"/>
<name>A0A6C0DVR0_9ZZZZ</name>
<protein>
    <submittedName>
        <fullName evidence="2">Uncharacterized protein</fullName>
    </submittedName>
</protein>
<evidence type="ECO:0000256" key="1">
    <source>
        <dbReference type="SAM" id="Phobius"/>
    </source>
</evidence>
<reference evidence="2" key="1">
    <citation type="journal article" date="2020" name="Nature">
        <title>Giant virus diversity and host interactions through global metagenomics.</title>
        <authorList>
            <person name="Schulz F."/>
            <person name="Roux S."/>
            <person name="Paez-Espino D."/>
            <person name="Jungbluth S."/>
            <person name="Walsh D.A."/>
            <person name="Denef V.J."/>
            <person name="McMahon K.D."/>
            <person name="Konstantinidis K.T."/>
            <person name="Eloe-Fadrosh E.A."/>
            <person name="Kyrpides N.C."/>
            <person name="Woyke T."/>
        </authorList>
    </citation>
    <scope>NUCLEOTIDE SEQUENCE</scope>
    <source>
        <strain evidence="2">GVMAG-M-3300023174-57</strain>
    </source>
</reference>
<accession>A0A6C0DVR0</accession>
<keyword evidence="1" id="KW-1133">Transmembrane helix</keyword>